<comment type="function">
    <text evidence="1">Specifically methylates the cytosine at position 967 (m5C967) of 16S rRNA.</text>
</comment>
<feature type="binding site" evidence="13">
    <location>
        <position position="318"/>
    </location>
    <ligand>
        <name>S-adenosyl-L-methionine</name>
        <dbReference type="ChEBI" id="CHEBI:59789"/>
    </ligand>
</feature>
<dbReference type="PROSITE" id="PS51686">
    <property type="entry name" value="SAM_MT_RSMB_NOP"/>
    <property type="match status" value="1"/>
</dbReference>
<dbReference type="InterPro" id="IPR029063">
    <property type="entry name" value="SAM-dependent_MTases_sf"/>
</dbReference>
<evidence type="ECO:0000256" key="13">
    <source>
        <dbReference type="PROSITE-ProRule" id="PRU01023"/>
    </source>
</evidence>
<dbReference type="GO" id="GO:0070475">
    <property type="term" value="P:rRNA base methylation"/>
    <property type="evidence" value="ECO:0007669"/>
    <property type="project" value="TreeGrafter"/>
</dbReference>
<dbReference type="PRINTS" id="PR02008">
    <property type="entry name" value="RCMTFAMILY"/>
</dbReference>
<dbReference type="RefSeq" id="WP_368643750.1">
    <property type="nucleotide sequence ID" value="NZ_CP158252.1"/>
</dbReference>
<keyword evidence="7 13" id="KW-0808">Transferase</keyword>
<evidence type="ECO:0000256" key="9">
    <source>
        <dbReference type="ARBA" id="ARBA00022884"/>
    </source>
</evidence>
<comment type="similarity">
    <text evidence="13">Belongs to the class I-like SAM-binding methyltransferase superfamily. RsmB/NOP family.</text>
</comment>
<evidence type="ECO:0000256" key="12">
    <source>
        <dbReference type="ARBA" id="ARBA00047283"/>
    </source>
</evidence>
<dbReference type="InterPro" id="IPR035926">
    <property type="entry name" value="NusB-like_sf"/>
</dbReference>
<dbReference type="Gene3D" id="1.10.940.10">
    <property type="entry name" value="NusB-like"/>
    <property type="match status" value="1"/>
</dbReference>
<keyword evidence="8 13" id="KW-0949">S-adenosyl-L-methionine</keyword>
<comment type="catalytic activity">
    <reaction evidence="12">
        <text>cytidine(967) in 16S rRNA + S-adenosyl-L-methionine = 5-methylcytidine(967) in 16S rRNA + S-adenosyl-L-homocysteine + H(+)</text>
        <dbReference type="Rhea" id="RHEA:42748"/>
        <dbReference type="Rhea" id="RHEA-COMP:10219"/>
        <dbReference type="Rhea" id="RHEA-COMP:10220"/>
        <dbReference type="ChEBI" id="CHEBI:15378"/>
        <dbReference type="ChEBI" id="CHEBI:57856"/>
        <dbReference type="ChEBI" id="CHEBI:59789"/>
        <dbReference type="ChEBI" id="CHEBI:74483"/>
        <dbReference type="ChEBI" id="CHEBI:82748"/>
        <dbReference type="EC" id="2.1.1.176"/>
    </reaction>
</comment>
<proteinExistence type="inferred from homology"/>
<dbReference type="InterPro" id="IPR001678">
    <property type="entry name" value="MeTrfase_RsmB-F_NOP2_dom"/>
</dbReference>
<dbReference type="InterPro" id="IPR004573">
    <property type="entry name" value="rRNA_ssu_MeTfrase_B"/>
</dbReference>
<dbReference type="NCBIfam" id="TIGR00563">
    <property type="entry name" value="rsmB"/>
    <property type="match status" value="1"/>
</dbReference>
<dbReference type="SUPFAM" id="SSF53335">
    <property type="entry name" value="S-adenosyl-L-methionine-dependent methyltransferases"/>
    <property type="match status" value="1"/>
</dbReference>
<dbReference type="NCBIfam" id="NF008149">
    <property type="entry name" value="PRK10901.1"/>
    <property type="match status" value="1"/>
</dbReference>
<feature type="binding site" evidence="13">
    <location>
        <position position="289"/>
    </location>
    <ligand>
        <name>S-adenosyl-L-methionine</name>
        <dbReference type="ChEBI" id="CHEBI:59789"/>
    </ligand>
</feature>
<reference evidence="15" key="1">
    <citation type="submission" date="2024-05" db="EMBL/GenBank/DDBJ databases">
        <authorList>
            <person name="Luo Y.-C."/>
            <person name="Nicholds J."/>
            <person name="Mortimer T."/>
            <person name="Maboni G."/>
        </authorList>
    </citation>
    <scope>NUCLEOTIDE SEQUENCE</scope>
    <source>
        <strain evidence="15">153920</strain>
    </source>
</reference>
<dbReference type="SUPFAM" id="SSF48013">
    <property type="entry name" value="NusB-like"/>
    <property type="match status" value="1"/>
</dbReference>
<feature type="active site" description="Nucleophile" evidence="13">
    <location>
        <position position="390"/>
    </location>
</feature>
<sequence>MPESPQPAVLSDQLLAAARAIRAVLGGQSLSEALGATPAALRPAAQALSFHAMRRLGHARAVRERLVPRRPPERLAEALILLGLSLLEAGMRQAEGTGQPPGTPIYHEHTLVHQLVEAAAADRRTRPAKGLINAVLRRYARERTTLLAALASQPEAAWNHPAWWIDTVRDAWPDDWRTILEAADRPPPMALRANIRRITRDALRARLDEAGLTARAVGEDGLVLDTPRPVTGIPGYAEGWWSVQDPSAQRAARLLPLQDGQRVLDACAAPGGKTAHLLERHALRLTALDSDEGRLARVSDTLRRLGLDSPEVVLRCADAARPDDWWDGQPYDAILADVPCTASGVVRRHPDIRWLRRADDLARTAALQARIADALWPLLAPGGHLLYATCSIFPQEGEQQVRAFLGRHPEAQRLPAPGHILPGGPDDGDGFFYALLRKPA</sequence>
<evidence type="ECO:0000256" key="3">
    <source>
        <dbReference type="ARBA" id="ARBA00012140"/>
    </source>
</evidence>
<dbReference type="FunFam" id="3.40.50.150:FF:000022">
    <property type="entry name" value="Ribosomal RNA small subunit methyltransferase B"/>
    <property type="match status" value="1"/>
</dbReference>
<dbReference type="Gene3D" id="3.30.70.1170">
    <property type="entry name" value="Sun protein, domain 3"/>
    <property type="match status" value="1"/>
</dbReference>
<gene>
    <name evidence="15" type="primary">rsmB</name>
    <name evidence="15" type="ORF">ABRY99_03525</name>
</gene>
<dbReference type="Pfam" id="PF22458">
    <property type="entry name" value="RsmF-B_ferredox"/>
    <property type="match status" value="1"/>
</dbReference>
<dbReference type="EC" id="2.1.1.176" evidence="3"/>
<evidence type="ECO:0000256" key="2">
    <source>
        <dbReference type="ARBA" id="ARBA00004496"/>
    </source>
</evidence>
<dbReference type="PANTHER" id="PTHR22807:SF61">
    <property type="entry name" value="NOL1_NOP2_SUN FAMILY PROTEIN _ ANTITERMINATION NUSB DOMAIN-CONTAINING PROTEIN"/>
    <property type="match status" value="1"/>
</dbReference>
<dbReference type="Gene3D" id="3.40.50.150">
    <property type="entry name" value="Vaccinia Virus protein VP39"/>
    <property type="match status" value="1"/>
</dbReference>
<evidence type="ECO:0000256" key="6">
    <source>
        <dbReference type="ARBA" id="ARBA00022603"/>
    </source>
</evidence>
<evidence type="ECO:0000256" key="5">
    <source>
        <dbReference type="ARBA" id="ARBA00022552"/>
    </source>
</evidence>
<dbReference type="Pfam" id="PF01189">
    <property type="entry name" value="Methyltr_RsmB-F"/>
    <property type="match status" value="1"/>
</dbReference>
<evidence type="ECO:0000256" key="11">
    <source>
        <dbReference type="ARBA" id="ARBA00031088"/>
    </source>
</evidence>
<evidence type="ECO:0000256" key="10">
    <source>
        <dbReference type="ARBA" id="ARBA00030399"/>
    </source>
</evidence>
<protein>
    <recommendedName>
        <fullName evidence="3">16S rRNA (cytosine(967)-C(5))-methyltransferase</fullName>
        <ecNumber evidence="3">2.1.1.176</ecNumber>
    </recommendedName>
    <alternativeName>
        <fullName evidence="10">16S rRNA m5C967 methyltransferase</fullName>
    </alternativeName>
    <alternativeName>
        <fullName evidence="11">rRNA (cytosine-C(5)-)-methyltransferase RsmB</fullName>
    </alternativeName>
</protein>
<dbReference type="CDD" id="cd02440">
    <property type="entry name" value="AdoMet_MTases"/>
    <property type="match status" value="1"/>
</dbReference>
<evidence type="ECO:0000256" key="7">
    <source>
        <dbReference type="ARBA" id="ARBA00022679"/>
    </source>
</evidence>
<feature type="binding site" evidence="13">
    <location>
        <position position="337"/>
    </location>
    <ligand>
        <name>S-adenosyl-L-methionine</name>
        <dbReference type="ChEBI" id="CHEBI:59789"/>
    </ligand>
</feature>
<evidence type="ECO:0000256" key="1">
    <source>
        <dbReference type="ARBA" id="ARBA00002724"/>
    </source>
</evidence>
<dbReference type="InterPro" id="IPR023267">
    <property type="entry name" value="RCMT"/>
</dbReference>
<keyword evidence="5" id="KW-0698">rRNA processing</keyword>
<dbReference type="AlphaFoldDB" id="A0AB39CL38"/>
<evidence type="ECO:0000313" key="15">
    <source>
        <dbReference type="EMBL" id="XDJ42660.1"/>
    </source>
</evidence>
<dbReference type="PANTHER" id="PTHR22807">
    <property type="entry name" value="NOP2 YEAST -RELATED NOL1/NOP2/FMU SUN DOMAIN-CONTAINING"/>
    <property type="match status" value="1"/>
</dbReference>
<dbReference type="GO" id="GO:0005829">
    <property type="term" value="C:cytosol"/>
    <property type="evidence" value="ECO:0007669"/>
    <property type="project" value="TreeGrafter"/>
</dbReference>
<dbReference type="GO" id="GO:0009383">
    <property type="term" value="F:rRNA (cytosine-C5-)-methyltransferase activity"/>
    <property type="evidence" value="ECO:0007669"/>
    <property type="project" value="TreeGrafter"/>
</dbReference>
<evidence type="ECO:0000256" key="4">
    <source>
        <dbReference type="ARBA" id="ARBA00022490"/>
    </source>
</evidence>
<dbReference type="Gene3D" id="1.10.287.730">
    <property type="entry name" value="Helix hairpin bin"/>
    <property type="match status" value="1"/>
</dbReference>
<accession>A0AB39CL38</accession>
<evidence type="ECO:0000256" key="8">
    <source>
        <dbReference type="ARBA" id="ARBA00022691"/>
    </source>
</evidence>
<organism evidence="15">
    <name type="scientific">Castellaniella ginsengisoli</name>
    <dbReference type="NCBI Taxonomy" id="546114"/>
    <lineage>
        <taxon>Bacteria</taxon>
        <taxon>Pseudomonadati</taxon>
        <taxon>Pseudomonadota</taxon>
        <taxon>Betaproteobacteria</taxon>
        <taxon>Burkholderiales</taxon>
        <taxon>Alcaligenaceae</taxon>
        <taxon>Castellaniella</taxon>
    </lineage>
</organism>
<name>A0AB39CL38_9BURK</name>
<evidence type="ECO:0000259" key="14">
    <source>
        <dbReference type="PROSITE" id="PS51686"/>
    </source>
</evidence>
<feature type="binding site" evidence="13">
    <location>
        <begin position="267"/>
        <end position="273"/>
    </location>
    <ligand>
        <name>S-adenosyl-L-methionine</name>
        <dbReference type="ChEBI" id="CHEBI:59789"/>
    </ligand>
</feature>
<dbReference type="GO" id="GO:0003723">
    <property type="term" value="F:RNA binding"/>
    <property type="evidence" value="ECO:0007669"/>
    <property type="project" value="UniProtKB-UniRule"/>
</dbReference>
<dbReference type="InterPro" id="IPR054728">
    <property type="entry name" value="RsmB-like_ferredoxin"/>
</dbReference>
<dbReference type="InterPro" id="IPR049560">
    <property type="entry name" value="MeTrfase_RsmB-F_NOP2_cat"/>
</dbReference>
<comment type="subcellular location">
    <subcellularLocation>
        <location evidence="2">Cytoplasm</location>
    </subcellularLocation>
</comment>
<keyword evidence="4" id="KW-0963">Cytoplasm</keyword>
<keyword evidence="9 13" id="KW-0694">RNA-binding</keyword>
<keyword evidence="6 13" id="KW-0489">Methyltransferase</keyword>
<feature type="domain" description="SAM-dependent MTase RsmB/NOP-type" evidence="14">
    <location>
        <begin position="179"/>
        <end position="439"/>
    </location>
</feature>
<dbReference type="EMBL" id="CP158252">
    <property type="protein sequence ID" value="XDJ42660.1"/>
    <property type="molecule type" value="Genomic_DNA"/>
</dbReference>